<evidence type="ECO:0000256" key="1">
    <source>
        <dbReference type="SAM" id="MobiDB-lite"/>
    </source>
</evidence>
<sequence length="216" mass="24147">MSSKSNNTNNGFTSGFVMMDRRVNSSHPLFKGDDITLAIFCELVTRMAHEPTTDNLGKTKNRVPLKPKQTLTSYRTLERALGVPKHLIEPRIDKLVNGLPPYRGEPKFPGLITKVACKDMPGMSVNDGMVITILSGAKFGSQPDTKPDDVNNTGTNTGKRKKFTPPTYDMVLAYAEENGWPNAKNLADRFFEYYDGTGWIKEKVGKPVRNWKLTMC</sequence>
<reference evidence="2" key="1">
    <citation type="submission" date="2018-05" db="EMBL/GenBank/DDBJ databases">
        <authorList>
            <person name="Lanie J.A."/>
            <person name="Ng W.-L."/>
            <person name="Kazmierczak K.M."/>
            <person name="Andrzejewski T.M."/>
            <person name="Davidsen T.M."/>
            <person name="Wayne K.J."/>
            <person name="Tettelin H."/>
            <person name="Glass J.I."/>
            <person name="Rusch D."/>
            <person name="Podicherti R."/>
            <person name="Tsui H.-C.T."/>
            <person name="Winkler M.E."/>
        </authorList>
    </citation>
    <scope>NUCLEOTIDE SEQUENCE</scope>
</reference>
<dbReference type="EMBL" id="UINC01186498">
    <property type="protein sequence ID" value="SVD98745.1"/>
    <property type="molecule type" value="Genomic_DNA"/>
</dbReference>
<proteinExistence type="predicted"/>
<evidence type="ECO:0000313" key="2">
    <source>
        <dbReference type="EMBL" id="SVD98745.1"/>
    </source>
</evidence>
<gene>
    <name evidence="2" type="ORF">METZ01_LOCUS451599</name>
</gene>
<dbReference type="AlphaFoldDB" id="A0A382ZUN9"/>
<feature type="non-terminal residue" evidence="2">
    <location>
        <position position="216"/>
    </location>
</feature>
<protein>
    <submittedName>
        <fullName evidence="2">Uncharacterized protein</fullName>
    </submittedName>
</protein>
<feature type="region of interest" description="Disordered" evidence="1">
    <location>
        <begin position="141"/>
        <end position="162"/>
    </location>
</feature>
<organism evidence="2">
    <name type="scientific">marine metagenome</name>
    <dbReference type="NCBI Taxonomy" id="408172"/>
    <lineage>
        <taxon>unclassified sequences</taxon>
        <taxon>metagenomes</taxon>
        <taxon>ecological metagenomes</taxon>
    </lineage>
</organism>
<name>A0A382ZUN9_9ZZZZ</name>
<accession>A0A382ZUN9</accession>